<dbReference type="PATRIC" id="fig|1229276.3.peg.2084"/>
<reference evidence="3" key="1">
    <citation type="submission" date="2014-04" db="EMBL/GenBank/DDBJ databases">
        <title>Whole-Genome optical mapping and complete genome sequence of Sphingobacterium deserti sp. nov., a new spaces isolated from desert in the west of China.</title>
        <authorList>
            <person name="Teng C."/>
            <person name="Zhou Z."/>
            <person name="Li X."/>
            <person name="Chen M."/>
            <person name="Lin M."/>
            <person name="Wang L."/>
            <person name="Su S."/>
            <person name="Zhang C."/>
            <person name="Zhang W."/>
        </authorList>
    </citation>
    <scope>NUCLEOTIDE SEQUENCE [LARGE SCALE GENOMIC DNA]</scope>
    <source>
        <strain evidence="3">ACCC05744</strain>
    </source>
</reference>
<name>A0A0B8T0M6_9SPHI</name>
<proteinExistence type="predicted"/>
<reference evidence="2 3" key="2">
    <citation type="journal article" date="2015" name="PLoS ONE">
        <title>Whole-Genome Optical Mapping and Finished Genome Sequence of Sphingobacterium deserti sp. nov., a New Species Isolated from the Western Desert of China.</title>
        <authorList>
            <person name="Teng C."/>
            <person name="Zhou Z."/>
            <person name="Molnar I."/>
            <person name="Li X."/>
            <person name="Tang R."/>
            <person name="Chen M."/>
            <person name="Wang L."/>
            <person name="Su S."/>
            <person name="Zhang W."/>
            <person name="Lin M."/>
        </authorList>
    </citation>
    <scope>NUCLEOTIDE SEQUENCE [LARGE SCALE GENOMIC DNA]</scope>
    <source>
        <strain evidence="3">ACCC05744</strain>
    </source>
</reference>
<keyword evidence="3" id="KW-1185">Reference proteome</keyword>
<dbReference type="EMBL" id="JJMU01000029">
    <property type="protein sequence ID" value="KGE14192.1"/>
    <property type="molecule type" value="Genomic_DNA"/>
</dbReference>
<dbReference type="Proteomes" id="UP000031802">
    <property type="component" value="Unassembled WGS sequence"/>
</dbReference>
<feature type="region of interest" description="Disordered" evidence="1">
    <location>
        <begin position="39"/>
        <end position="66"/>
    </location>
</feature>
<evidence type="ECO:0000256" key="1">
    <source>
        <dbReference type="SAM" id="MobiDB-lite"/>
    </source>
</evidence>
<dbReference type="RefSeq" id="WP_131555224.1">
    <property type="nucleotide sequence ID" value="NZ_JJMU01000029.1"/>
</dbReference>
<sequence length="66" mass="7551">MNFHIQKNKNPKNKISKAYTAPHSIVTMVKMEMGIAASSTTVTPTNSGNRVQEQFDLQEQERELDW</sequence>
<evidence type="ECO:0000313" key="3">
    <source>
        <dbReference type="Proteomes" id="UP000031802"/>
    </source>
</evidence>
<organism evidence="2 3">
    <name type="scientific">Sphingobacterium deserti</name>
    <dbReference type="NCBI Taxonomy" id="1229276"/>
    <lineage>
        <taxon>Bacteria</taxon>
        <taxon>Pseudomonadati</taxon>
        <taxon>Bacteroidota</taxon>
        <taxon>Sphingobacteriia</taxon>
        <taxon>Sphingobacteriales</taxon>
        <taxon>Sphingobacteriaceae</taxon>
        <taxon>Sphingobacterium</taxon>
    </lineage>
</organism>
<gene>
    <name evidence="2" type="ORF">DI53_2022</name>
</gene>
<feature type="compositionally biased region" description="Polar residues" evidence="1">
    <location>
        <begin position="39"/>
        <end position="55"/>
    </location>
</feature>
<dbReference type="AlphaFoldDB" id="A0A0B8T0M6"/>
<dbReference type="OrthoDB" id="9854666at2"/>
<evidence type="ECO:0000313" key="2">
    <source>
        <dbReference type="EMBL" id="KGE14192.1"/>
    </source>
</evidence>
<protein>
    <submittedName>
        <fullName evidence="2">Uncharacterized protein</fullName>
    </submittedName>
</protein>
<accession>A0A0B8T0M6</accession>
<comment type="caution">
    <text evidence="2">The sequence shown here is derived from an EMBL/GenBank/DDBJ whole genome shotgun (WGS) entry which is preliminary data.</text>
</comment>